<dbReference type="EMBL" id="FMUR01000005">
    <property type="protein sequence ID" value="SCX95909.1"/>
    <property type="molecule type" value="Genomic_DNA"/>
</dbReference>
<keyword evidence="4" id="KW-1185">Reference proteome</keyword>
<dbReference type="AlphaFoldDB" id="A0A1G5C095"/>
<evidence type="ECO:0000313" key="4">
    <source>
        <dbReference type="Proteomes" id="UP000183047"/>
    </source>
</evidence>
<dbReference type="RefSeq" id="WP_074461646.1">
    <property type="nucleotide sequence ID" value="NZ_FMUR01000005.1"/>
</dbReference>
<organism evidence="3 4">
    <name type="scientific">Butyrivibrio hungatei</name>
    <dbReference type="NCBI Taxonomy" id="185008"/>
    <lineage>
        <taxon>Bacteria</taxon>
        <taxon>Bacillati</taxon>
        <taxon>Bacillota</taxon>
        <taxon>Clostridia</taxon>
        <taxon>Lachnospirales</taxon>
        <taxon>Lachnospiraceae</taxon>
        <taxon>Butyrivibrio</taxon>
    </lineage>
</organism>
<dbReference type="Proteomes" id="UP000183047">
    <property type="component" value="Unassembled WGS sequence"/>
</dbReference>
<evidence type="ECO:0000256" key="1">
    <source>
        <dbReference type="NCBIfam" id="TIGR00697"/>
    </source>
</evidence>
<reference evidence="4" key="1">
    <citation type="submission" date="2016-10" db="EMBL/GenBank/DDBJ databases">
        <authorList>
            <person name="Varghese N."/>
            <person name="Submissions S."/>
        </authorList>
    </citation>
    <scope>NUCLEOTIDE SEQUENCE [LARGE SCALE GENOMIC DNA]</scope>
    <source>
        <strain evidence="4">XBD2006</strain>
    </source>
</reference>
<feature type="transmembrane region" description="Helical" evidence="2">
    <location>
        <begin position="125"/>
        <end position="146"/>
    </location>
</feature>
<dbReference type="NCBIfam" id="TIGR00697">
    <property type="entry name" value="queuosine precursor transporter"/>
    <property type="match status" value="1"/>
</dbReference>
<dbReference type="PANTHER" id="PTHR34300">
    <property type="entry name" value="QUEUOSINE PRECURSOR TRANSPORTER-RELATED"/>
    <property type="match status" value="1"/>
</dbReference>
<gene>
    <name evidence="3" type="ORF">SAMN02910451_00913</name>
</gene>
<proteinExistence type="predicted"/>
<name>A0A1G5C095_9FIRM</name>
<keyword evidence="2" id="KW-0812">Transmembrane</keyword>
<keyword evidence="2" id="KW-1133">Transmembrane helix</keyword>
<keyword evidence="2" id="KW-0472">Membrane</keyword>
<sequence length="239" mass="26284">MNILLGILELIVCFSGVLVMDKLFGKWGLYTWMALAVVFANIQVSKQVDIGGISTALGNVMFASTYLTTDILNEKYSDKASKNAVKIAAAALIAYIIFAIFTQLFVPNSYDTVDGAMKSIFAMSVRITTASGVMFVLSNWVDVILYQKIKQKTGGKYMWFRNNISTILCNCAENFGFSILAFIGTFPLLYCLEVALAGSVIEMLIAACDTPFLYLAGYLNRKSGILLEKDDDDRQEAVA</sequence>
<protein>
    <recommendedName>
        <fullName evidence="1">Queuosine precursor transporter</fullName>
    </recommendedName>
</protein>
<evidence type="ECO:0000256" key="2">
    <source>
        <dbReference type="SAM" id="Phobius"/>
    </source>
</evidence>
<dbReference type="OrthoDB" id="9805479at2"/>
<dbReference type="Pfam" id="PF02592">
    <property type="entry name" value="Vut_1"/>
    <property type="match status" value="1"/>
</dbReference>
<feature type="transmembrane region" description="Helical" evidence="2">
    <location>
        <begin position="167"/>
        <end position="190"/>
    </location>
</feature>
<feature type="transmembrane region" description="Helical" evidence="2">
    <location>
        <begin position="84"/>
        <end position="105"/>
    </location>
</feature>
<feature type="transmembrane region" description="Helical" evidence="2">
    <location>
        <begin position="27"/>
        <end position="44"/>
    </location>
</feature>
<accession>A0A1G5C095</accession>
<dbReference type="PANTHER" id="PTHR34300:SF2">
    <property type="entry name" value="QUEUOSINE PRECURSOR TRANSPORTER-RELATED"/>
    <property type="match status" value="1"/>
</dbReference>
<evidence type="ECO:0000313" key="3">
    <source>
        <dbReference type="EMBL" id="SCX95909.1"/>
    </source>
</evidence>
<feature type="transmembrane region" description="Helical" evidence="2">
    <location>
        <begin position="196"/>
        <end position="219"/>
    </location>
</feature>
<dbReference type="InterPro" id="IPR003744">
    <property type="entry name" value="YhhQ"/>
</dbReference>